<evidence type="ECO:0000259" key="2">
    <source>
        <dbReference type="PROSITE" id="PS50966"/>
    </source>
</evidence>
<reference evidence="4" key="1">
    <citation type="submission" date="2017-02" db="EMBL/GenBank/DDBJ databases">
        <authorList>
            <person name="Mornico D."/>
        </authorList>
    </citation>
    <scope>NUCLEOTIDE SEQUENCE [LARGE SCALE GENOMIC DNA]</scope>
</reference>
<dbReference type="RefSeq" id="WP_077448080.1">
    <property type="nucleotide sequence ID" value="NZ_FUGD01000055.1"/>
</dbReference>
<dbReference type="OrthoDB" id="6920147at2"/>
<keyword evidence="1" id="KW-0863">Zinc-finger</keyword>
<keyword evidence="1" id="KW-0862">Zinc</keyword>
<dbReference type="Pfam" id="PF04434">
    <property type="entry name" value="SWIM"/>
    <property type="match status" value="1"/>
</dbReference>
<proteinExistence type="predicted"/>
<dbReference type="AlphaFoldDB" id="A0A1R4EDW9"/>
<keyword evidence="1" id="KW-0479">Metal-binding</keyword>
<evidence type="ECO:0000256" key="1">
    <source>
        <dbReference type="PROSITE-ProRule" id="PRU00325"/>
    </source>
</evidence>
<name>A0A1R4EDW9_9GAMM</name>
<keyword evidence="4" id="KW-1185">Reference proteome</keyword>
<dbReference type="InterPro" id="IPR007527">
    <property type="entry name" value="Znf_SWIM"/>
</dbReference>
<protein>
    <recommendedName>
        <fullName evidence="2">SWIM-type domain-containing protein</fullName>
    </recommendedName>
</protein>
<dbReference type="Proteomes" id="UP000188169">
    <property type="component" value="Unassembled WGS sequence"/>
</dbReference>
<sequence>MALGKLSRFEKLFRNTIIERGCDYENMGRVTQLSKQSVSTHGIKTKQYVSYVIGSRSYQVKLLLTDLPDKDMVIESMSCQCPYDDYCKHMVAMLLKVRTLQAGGQLPTIDSATGMDCYNDVGSAEVLDGIIDKDKMIHSLDEKALRNFVQHCFLRHPELIDELVIWHSQYQAKAHENNAHSKVNTNASAKQDYEFSNLKDERIQDISSKYESFEHHPIVLQSLYRQIDSLLDLDDYQLYGYEPDVSEPLYQFDMLFNQFTTQPQYQLSMAIYWMDTILRLYDEYPDSDLYEPVNVGFAKLGKVLFNVEDNDYGIGYLPDWSQDFTVYHTYLPDTLITEIKEKIQYWQYEGDIRQISDNYHMERLYFDLFIAKQDWLGAVNFLNQSIEKTKISSYRDFELKNMMVLKIGLLNYIHNTPKLAIYSKVVEPVAQLIKDYQHLPAIRLMLINNAMQEGKLEDAMSFIEEGVRIAKRKDRGYHSEIEEWQIQFVNIASQALKNDTLQTKRYDKDKLLTILRENSKALAIEASSGRINESYYQQWKDSYTETEWQKTIKAKQVELQHSLQQSIDKSINDAPSMNSYFARSTFDRSTYAVLIQIYELEKQSEALSALIKAHPDIYYIKRYQDELIANDASWLIDFYLQHWQKCIENVGERKHYHELAQDIQIMLEALPEGKKVWQPMVAGWQARFSTKPRRPALLDELSKIRWGNDG</sequence>
<dbReference type="EMBL" id="FUGD01000055">
    <property type="protein sequence ID" value="SJM36683.1"/>
    <property type="molecule type" value="Genomic_DNA"/>
</dbReference>
<evidence type="ECO:0000313" key="3">
    <source>
        <dbReference type="EMBL" id="SJM36683.1"/>
    </source>
</evidence>
<accession>A0A1R4EDW9</accession>
<dbReference type="PROSITE" id="PS50966">
    <property type="entry name" value="ZF_SWIM"/>
    <property type="match status" value="1"/>
</dbReference>
<gene>
    <name evidence="3" type="ORF">A1019T_00646</name>
</gene>
<dbReference type="GO" id="GO:0008270">
    <property type="term" value="F:zinc ion binding"/>
    <property type="evidence" value="ECO:0007669"/>
    <property type="project" value="UniProtKB-KW"/>
</dbReference>
<organism evidence="3 4">
    <name type="scientific">Psychrobacter pasteurii</name>
    <dbReference type="NCBI Taxonomy" id="1945520"/>
    <lineage>
        <taxon>Bacteria</taxon>
        <taxon>Pseudomonadati</taxon>
        <taxon>Pseudomonadota</taxon>
        <taxon>Gammaproteobacteria</taxon>
        <taxon>Moraxellales</taxon>
        <taxon>Moraxellaceae</taxon>
        <taxon>Psychrobacter</taxon>
    </lineage>
</organism>
<evidence type="ECO:0000313" key="4">
    <source>
        <dbReference type="Proteomes" id="UP000188169"/>
    </source>
</evidence>
<feature type="domain" description="SWIM-type" evidence="2">
    <location>
        <begin position="58"/>
        <end position="98"/>
    </location>
</feature>